<feature type="region of interest" description="Disordered" evidence="1">
    <location>
        <begin position="128"/>
        <end position="147"/>
    </location>
</feature>
<evidence type="ECO:0000313" key="2">
    <source>
        <dbReference type="EMBL" id="KAF2489483.1"/>
    </source>
</evidence>
<evidence type="ECO:0000256" key="1">
    <source>
        <dbReference type="SAM" id="MobiDB-lite"/>
    </source>
</evidence>
<proteinExistence type="predicted"/>
<dbReference type="AlphaFoldDB" id="A0A6A6QCT8"/>
<feature type="compositionally biased region" description="Pro residues" evidence="1">
    <location>
        <begin position="135"/>
        <end position="147"/>
    </location>
</feature>
<protein>
    <submittedName>
        <fullName evidence="2">Uncharacterized protein</fullName>
    </submittedName>
</protein>
<gene>
    <name evidence="2" type="ORF">BU16DRAFT_544859</name>
</gene>
<keyword evidence="3" id="KW-1185">Reference proteome</keyword>
<organism evidence="2 3">
    <name type="scientific">Lophium mytilinum</name>
    <dbReference type="NCBI Taxonomy" id="390894"/>
    <lineage>
        <taxon>Eukaryota</taxon>
        <taxon>Fungi</taxon>
        <taxon>Dikarya</taxon>
        <taxon>Ascomycota</taxon>
        <taxon>Pezizomycotina</taxon>
        <taxon>Dothideomycetes</taxon>
        <taxon>Pleosporomycetidae</taxon>
        <taxon>Mytilinidiales</taxon>
        <taxon>Mytilinidiaceae</taxon>
        <taxon>Lophium</taxon>
    </lineage>
</organism>
<name>A0A6A6QCT8_9PEZI</name>
<reference evidence="2" key="1">
    <citation type="journal article" date="2020" name="Stud. Mycol.">
        <title>101 Dothideomycetes genomes: a test case for predicting lifestyles and emergence of pathogens.</title>
        <authorList>
            <person name="Haridas S."/>
            <person name="Albert R."/>
            <person name="Binder M."/>
            <person name="Bloem J."/>
            <person name="Labutti K."/>
            <person name="Salamov A."/>
            <person name="Andreopoulos B."/>
            <person name="Baker S."/>
            <person name="Barry K."/>
            <person name="Bills G."/>
            <person name="Bluhm B."/>
            <person name="Cannon C."/>
            <person name="Castanera R."/>
            <person name="Culley D."/>
            <person name="Daum C."/>
            <person name="Ezra D."/>
            <person name="Gonzalez J."/>
            <person name="Henrissat B."/>
            <person name="Kuo A."/>
            <person name="Liang C."/>
            <person name="Lipzen A."/>
            <person name="Lutzoni F."/>
            <person name="Magnuson J."/>
            <person name="Mondo S."/>
            <person name="Nolan M."/>
            <person name="Ohm R."/>
            <person name="Pangilinan J."/>
            <person name="Park H.-J."/>
            <person name="Ramirez L."/>
            <person name="Alfaro M."/>
            <person name="Sun H."/>
            <person name="Tritt A."/>
            <person name="Yoshinaga Y."/>
            <person name="Zwiers L.-H."/>
            <person name="Turgeon B."/>
            <person name="Goodwin S."/>
            <person name="Spatafora J."/>
            <person name="Crous P."/>
            <person name="Grigoriev I."/>
        </authorList>
    </citation>
    <scope>NUCLEOTIDE SEQUENCE</scope>
    <source>
        <strain evidence="2">CBS 269.34</strain>
    </source>
</reference>
<sequence length="228" mass="24940">MQARQQDRSRQRRARAMQIRGHNRWCLPSLRRGDGGVEVIYRSTTTAAPSGHFSQFLALPHVRARFQTRAPLAKRQHPIPHPSLEAPRALPAASESSSQAAGPRGQGQASAVTLHPVANLQKRLYGQCGISPRSSSPPPVHAVPGPRPPPCLDRTCQDYGDDEACSIAANSHGIPERWALYPVAASRCGRATAAAWLTGRREWGSPFWGRENKSGFWGKAVRRPRVGV</sequence>
<feature type="region of interest" description="Disordered" evidence="1">
    <location>
        <begin position="74"/>
        <end position="110"/>
    </location>
</feature>
<evidence type="ECO:0000313" key="3">
    <source>
        <dbReference type="Proteomes" id="UP000799750"/>
    </source>
</evidence>
<accession>A0A6A6QCT8</accession>
<dbReference type="EMBL" id="MU004199">
    <property type="protein sequence ID" value="KAF2489483.1"/>
    <property type="molecule type" value="Genomic_DNA"/>
</dbReference>
<dbReference type="Proteomes" id="UP000799750">
    <property type="component" value="Unassembled WGS sequence"/>
</dbReference>